<dbReference type="Gene3D" id="3.40.630.30">
    <property type="match status" value="1"/>
</dbReference>
<reference evidence="2" key="2">
    <citation type="submission" date="2020-09" db="EMBL/GenBank/DDBJ databases">
        <authorList>
            <person name="Sun Q."/>
            <person name="Ohkuma M."/>
        </authorList>
    </citation>
    <scope>NUCLEOTIDE SEQUENCE</scope>
    <source>
        <strain evidence="2">JCM 30078</strain>
    </source>
</reference>
<organism evidence="2 3">
    <name type="scientific">Pseudomonas matsuisoli</name>
    <dbReference type="NCBI Taxonomy" id="1515666"/>
    <lineage>
        <taxon>Bacteria</taxon>
        <taxon>Pseudomonadati</taxon>
        <taxon>Pseudomonadota</taxon>
        <taxon>Gammaproteobacteria</taxon>
        <taxon>Pseudomonadales</taxon>
        <taxon>Pseudomonadaceae</taxon>
        <taxon>Pseudomonas</taxon>
    </lineage>
</organism>
<keyword evidence="3" id="KW-1185">Reference proteome</keyword>
<evidence type="ECO:0000313" key="2">
    <source>
        <dbReference type="EMBL" id="GGK00328.1"/>
    </source>
</evidence>
<protein>
    <submittedName>
        <fullName evidence="2">N-acetyltransferase</fullName>
    </submittedName>
</protein>
<dbReference type="RefSeq" id="WP_373293594.1">
    <property type="nucleotide sequence ID" value="NZ_BMPO01000006.1"/>
</dbReference>
<dbReference type="GO" id="GO:0016747">
    <property type="term" value="F:acyltransferase activity, transferring groups other than amino-acyl groups"/>
    <property type="evidence" value="ECO:0007669"/>
    <property type="project" value="InterPro"/>
</dbReference>
<evidence type="ECO:0000259" key="1">
    <source>
        <dbReference type="PROSITE" id="PS51186"/>
    </source>
</evidence>
<evidence type="ECO:0000313" key="3">
    <source>
        <dbReference type="Proteomes" id="UP000635983"/>
    </source>
</evidence>
<feature type="domain" description="N-acetyltransferase" evidence="1">
    <location>
        <begin position="12"/>
        <end position="171"/>
    </location>
</feature>
<dbReference type="PANTHER" id="PTHR43792:SF1">
    <property type="entry name" value="N-ACETYLTRANSFERASE DOMAIN-CONTAINING PROTEIN"/>
    <property type="match status" value="1"/>
</dbReference>
<dbReference type="InterPro" id="IPR051531">
    <property type="entry name" value="N-acetyltransferase"/>
</dbReference>
<comment type="caution">
    <text evidence="2">The sequence shown here is derived from an EMBL/GenBank/DDBJ whole genome shotgun (WGS) entry which is preliminary data.</text>
</comment>
<dbReference type="InterPro" id="IPR000182">
    <property type="entry name" value="GNAT_dom"/>
</dbReference>
<reference evidence="2" key="1">
    <citation type="journal article" date="2014" name="Int. J. Syst. Evol. Microbiol.">
        <title>Complete genome sequence of Corynebacterium casei LMG S-19264T (=DSM 44701T), isolated from a smear-ripened cheese.</title>
        <authorList>
            <consortium name="US DOE Joint Genome Institute (JGI-PGF)"/>
            <person name="Walter F."/>
            <person name="Albersmeier A."/>
            <person name="Kalinowski J."/>
            <person name="Ruckert C."/>
        </authorList>
    </citation>
    <scope>NUCLEOTIDE SEQUENCE</scope>
    <source>
        <strain evidence="2">JCM 30078</strain>
    </source>
</reference>
<dbReference type="EMBL" id="BMPO01000006">
    <property type="protein sequence ID" value="GGK00328.1"/>
    <property type="molecule type" value="Genomic_DNA"/>
</dbReference>
<dbReference type="SUPFAM" id="SSF55729">
    <property type="entry name" value="Acyl-CoA N-acyltransferases (Nat)"/>
    <property type="match status" value="1"/>
</dbReference>
<name>A0A917UYT2_9PSED</name>
<dbReference type="AlphaFoldDB" id="A0A917UYT2"/>
<sequence length="187" mass="20998">MDRLPTLDTPRLLLRPWRDADRIPFAEQSGDPKVMSFFPGPMTPVESDALADAIQAHFTEHGYGWWAVEVKGGDPFVGYVGIQHCDFAAPFAPAVAIGWRLAAEHWQEGYAHEAAEAVLDFAFDRAGLEEIVAFTVPANLASLGLMERLGMTYDARDDFQHPHLPPEHRLRHHLLYRLSRAAWQARG</sequence>
<dbReference type="Pfam" id="PF13302">
    <property type="entry name" value="Acetyltransf_3"/>
    <property type="match status" value="1"/>
</dbReference>
<dbReference type="PANTHER" id="PTHR43792">
    <property type="entry name" value="GNAT FAMILY, PUTATIVE (AFU_ORTHOLOGUE AFUA_3G00765)-RELATED-RELATED"/>
    <property type="match status" value="1"/>
</dbReference>
<accession>A0A917UYT2</accession>
<dbReference type="InterPro" id="IPR016181">
    <property type="entry name" value="Acyl_CoA_acyltransferase"/>
</dbReference>
<dbReference type="Proteomes" id="UP000635983">
    <property type="component" value="Unassembled WGS sequence"/>
</dbReference>
<gene>
    <name evidence="2" type="ORF">GCM10009304_27640</name>
</gene>
<proteinExistence type="predicted"/>
<dbReference type="PROSITE" id="PS51186">
    <property type="entry name" value="GNAT"/>
    <property type="match status" value="1"/>
</dbReference>